<dbReference type="InterPro" id="IPR056884">
    <property type="entry name" value="NPHP3-like_N"/>
</dbReference>
<evidence type="ECO:0000313" key="3">
    <source>
        <dbReference type="EMBL" id="KAF5321556.1"/>
    </source>
</evidence>
<evidence type="ECO:0000259" key="2">
    <source>
        <dbReference type="Pfam" id="PF24883"/>
    </source>
</evidence>
<dbReference type="EMBL" id="JAACJJ010000028">
    <property type="protein sequence ID" value="KAF5321556.1"/>
    <property type="molecule type" value="Genomic_DNA"/>
</dbReference>
<keyword evidence="4" id="KW-1185">Reference proteome</keyword>
<dbReference type="OrthoDB" id="7464126at2759"/>
<reference evidence="3 4" key="1">
    <citation type="journal article" date="2020" name="ISME J.">
        <title>Uncovering the hidden diversity of litter-decomposition mechanisms in mushroom-forming fungi.</title>
        <authorList>
            <person name="Floudas D."/>
            <person name="Bentzer J."/>
            <person name="Ahren D."/>
            <person name="Johansson T."/>
            <person name="Persson P."/>
            <person name="Tunlid A."/>
        </authorList>
    </citation>
    <scope>NUCLEOTIDE SEQUENCE [LARGE SCALE GENOMIC DNA]</scope>
    <source>
        <strain evidence="3 4">CBS 101986</strain>
    </source>
</reference>
<dbReference type="PANTHER" id="PTHR10039:SF5">
    <property type="entry name" value="NACHT DOMAIN-CONTAINING PROTEIN"/>
    <property type="match status" value="1"/>
</dbReference>
<keyword evidence="1" id="KW-0677">Repeat</keyword>
<dbReference type="InterPro" id="IPR027417">
    <property type="entry name" value="P-loop_NTPase"/>
</dbReference>
<evidence type="ECO:0000256" key="1">
    <source>
        <dbReference type="ARBA" id="ARBA00022737"/>
    </source>
</evidence>
<organism evidence="3 4">
    <name type="scientific">Psilocybe cf. subviscida</name>
    <dbReference type="NCBI Taxonomy" id="2480587"/>
    <lineage>
        <taxon>Eukaryota</taxon>
        <taxon>Fungi</taxon>
        <taxon>Dikarya</taxon>
        <taxon>Basidiomycota</taxon>
        <taxon>Agaricomycotina</taxon>
        <taxon>Agaricomycetes</taxon>
        <taxon>Agaricomycetidae</taxon>
        <taxon>Agaricales</taxon>
        <taxon>Agaricineae</taxon>
        <taxon>Strophariaceae</taxon>
        <taxon>Psilocybe</taxon>
    </lineage>
</organism>
<dbReference type="AlphaFoldDB" id="A0A8H5BEQ9"/>
<feature type="domain" description="Nephrocystin 3-like N-terminal" evidence="2">
    <location>
        <begin position="72"/>
        <end position="236"/>
    </location>
</feature>
<evidence type="ECO:0000313" key="4">
    <source>
        <dbReference type="Proteomes" id="UP000567179"/>
    </source>
</evidence>
<dbReference type="Gene3D" id="3.40.50.300">
    <property type="entry name" value="P-loop containing nucleotide triphosphate hydrolases"/>
    <property type="match status" value="1"/>
</dbReference>
<dbReference type="Proteomes" id="UP000567179">
    <property type="component" value="Unassembled WGS sequence"/>
</dbReference>
<comment type="caution">
    <text evidence="3">The sequence shown here is derived from an EMBL/GenBank/DDBJ whole genome shotgun (WGS) entry which is preliminary data.</text>
</comment>
<dbReference type="SUPFAM" id="SSF52540">
    <property type="entry name" value="P-loop containing nucleoside triphosphate hydrolases"/>
    <property type="match status" value="1"/>
</dbReference>
<gene>
    <name evidence="3" type="ORF">D9619_000202</name>
</gene>
<protein>
    <recommendedName>
        <fullName evidence="2">Nephrocystin 3-like N-terminal domain-containing protein</fullName>
    </recommendedName>
</protein>
<dbReference type="Pfam" id="PF24883">
    <property type="entry name" value="NPHP3_N"/>
    <property type="match status" value="1"/>
</dbReference>
<sequence length="782" mass="89013">MFSDARNIVITGNPTFISHVIDRTSAPTEKSLDKGIKLLLKRVAKGAMHNSGQRFYAPTCHPETRIALQDDVVGWVDEPPGGQLVTWMYGPARAGKSAIVRTISQNLQAKCQLTAFFFFSRKNASKGQGDESALIATLAYQLSLSDPATKPFIARGMRENPLIFDLSLDEQMEVLIVDPLTAAYKDHTCHQRPGVIIVDGLDKCRKDDNTQSRVVCALIKGLSSIPNCRHKLIITSQPEHHIAAIFRDYKPELIRKMEVNDKWSPDDDIRTFLKAAFAIIRRSHSYFDSYFANQKWPSRSAIDTLVARSSGQFIYASVVIKYIKSDDCYDPAARLKVILKLENSEDRPYAGLDALYEHMFSQTRNIEKVLIALSLERMMEESALKVLGHHHVLCAFMGASNKEMKFSFHPLISLLLWEKPRHWSMNCIEYMHASLPDFLADESRSNTFCIYSMSIVAKIVRRALDLLKAEDTMVDENLMRVLPEIPRFYAQKLSSQHKINIYLMISGFNFVENVLSRLRMDRIYPTTHLTIKAQGRYLEWILTESLEGDNSRALVKPLNQIRTWIKECLKGLKTTGQVDLWPFFTASPLLEGCRPAEERRRISDYVLAALEICGSTTFSHQVSQDEWLANTNLLDRYAITEKRYEVALLRASNYIMRLPEAQLAALVYASAGRLSAPMTLARRTFDNCGDTLAQKFFGSLSRDRHRELAMVKPAISYLASLRDKFPFLCDPKSYRYIQAKADAKATWLKTKKHLYDPILSRWAEPDSSRDSYSLPPSCDTPK</sequence>
<accession>A0A8H5BEQ9</accession>
<name>A0A8H5BEQ9_9AGAR</name>
<dbReference type="PANTHER" id="PTHR10039">
    <property type="entry name" value="AMELOGENIN"/>
    <property type="match status" value="1"/>
</dbReference>
<proteinExistence type="predicted"/>